<keyword evidence="1" id="KW-0808">Transferase</keyword>
<keyword evidence="1" id="KW-0548">Nucleotidyltransferase</keyword>
<reference evidence="1 2" key="1">
    <citation type="journal article" date="2015" name="Genome Biol. Evol.">
        <title>The genome of winter moth (Operophtera brumata) provides a genomic perspective on sexual dimorphism and phenology.</title>
        <authorList>
            <person name="Derks M.F."/>
            <person name="Smit S."/>
            <person name="Salis L."/>
            <person name="Schijlen E."/>
            <person name="Bossers A."/>
            <person name="Mateman C."/>
            <person name="Pijl A.S."/>
            <person name="de Ridder D."/>
            <person name="Groenen M.A."/>
            <person name="Visser M.E."/>
            <person name="Megens H.J."/>
        </authorList>
    </citation>
    <scope>NUCLEOTIDE SEQUENCE [LARGE SCALE GENOMIC DNA]</scope>
    <source>
        <strain evidence="1">WM2013NL</strain>
        <tissue evidence="1">Head and thorax</tissue>
    </source>
</reference>
<comment type="caution">
    <text evidence="1">The sequence shown here is derived from an EMBL/GenBank/DDBJ whole genome shotgun (WGS) entry which is preliminary data.</text>
</comment>
<keyword evidence="2" id="KW-1185">Reference proteome</keyword>
<name>A0A0L7LPN5_OPEBR</name>
<dbReference type="GO" id="GO:0003964">
    <property type="term" value="F:RNA-directed DNA polymerase activity"/>
    <property type="evidence" value="ECO:0007669"/>
    <property type="project" value="UniProtKB-KW"/>
</dbReference>
<dbReference type="EMBL" id="JTDY01000399">
    <property type="protein sequence ID" value="KOB77364.1"/>
    <property type="molecule type" value="Genomic_DNA"/>
</dbReference>
<keyword evidence="1" id="KW-0695">RNA-directed DNA polymerase</keyword>
<protein>
    <submittedName>
        <fullName evidence="1">Reverse transcriptase and recombinase</fullName>
    </submittedName>
</protein>
<evidence type="ECO:0000313" key="2">
    <source>
        <dbReference type="Proteomes" id="UP000037510"/>
    </source>
</evidence>
<gene>
    <name evidence="1" type="ORF">OBRU01_04180</name>
</gene>
<evidence type="ECO:0000313" key="1">
    <source>
        <dbReference type="EMBL" id="KOB77364.1"/>
    </source>
</evidence>
<organism evidence="1 2">
    <name type="scientific">Operophtera brumata</name>
    <name type="common">Winter moth</name>
    <name type="synonym">Phalaena brumata</name>
    <dbReference type="NCBI Taxonomy" id="104452"/>
    <lineage>
        <taxon>Eukaryota</taxon>
        <taxon>Metazoa</taxon>
        <taxon>Ecdysozoa</taxon>
        <taxon>Arthropoda</taxon>
        <taxon>Hexapoda</taxon>
        <taxon>Insecta</taxon>
        <taxon>Pterygota</taxon>
        <taxon>Neoptera</taxon>
        <taxon>Endopterygota</taxon>
        <taxon>Lepidoptera</taxon>
        <taxon>Glossata</taxon>
        <taxon>Ditrysia</taxon>
        <taxon>Geometroidea</taxon>
        <taxon>Geometridae</taxon>
        <taxon>Larentiinae</taxon>
        <taxon>Operophtera</taxon>
    </lineage>
</organism>
<dbReference type="Proteomes" id="UP000037510">
    <property type="component" value="Unassembled WGS sequence"/>
</dbReference>
<dbReference type="AlphaFoldDB" id="A0A0L7LPN5"/>
<proteinExistence type="predicted"/>
<sequence length="130" mass="15236">MVGRKYSNYEEFHSSYSIHSRNFHRRFKVRSGSITLSNINSVYSISSFERPSEIHFVSGVSKQRSLWLFVSYVQKTIIEADQESRRVNLEVVLELCSYEFQTIVDQFGQPDIGRPICISHQCQVWTHTCH</sequence>
<accession>A0A0L7LPN5</accession>